<evidence type="ECO:0000313" key="2">
    <source>
        <dbReference type="Proteomes" id="UP001163046"/>
    </source>
</evidence>
<accession>A0A9W9ZBF7</accession>
<dbReference type="Proteomes" id="UP001163046">
    <property type="component" value="Unassembled WGS sequence"/>
</dbReference>
<keyword evidence="2" id="KW-1185">Reference proteome</keyword>
<name>A0A9W9ZBF7_9CNID</name>
<feature type="non-terminal residue" evidence="1">
    <location>
        <position position="1"/>
    </location>
</feature>
<proteinExistence type="predicted"/>
<dbReference type="EMBL" id="MU826366">
    <property type="protein sequence ID" value="KAJ7378487.1"/>
    <property type="molecule type" value="Genomic_DNA"/>
</dbReference>
<gene>
    <name evidence="1" type="ORF">OS493_023022</name>
</gene>
<comment type="caution">
    <text evidence="1">The sequence shown here is derived from an EMBL/GenBank/DDBJ whole genome shotgun (WGS) entry which is preliminary data.</text>
</comment>
<dbReference type="AlphaFoldDB" id="A0A9W9ZBF7"/>
<protein>
    <submittedName>
        <fullName evidence="1">Uncharacterized protein</fullName>
    </submittedName>
</protein>
<organism evidence="1 2">
    <name type="scientific">Desmophyllum pertusum</name>
    <dbReference type="NCBI Taxonomy" id="174260"/>
    <lineage>
        <taxon>Eukaryota</taxon>
        <taxon>Metazoa</taxon>
        <taxon>Cnidaria</taxon>
        <taxon>Anthozoa</taxon>
        <taxon>Hexacorallia</taxon>
        <taxon>Scleractinia</taxon>
        <taxon>Caryophylliina</taxon>
        <taxon>Caryophylliidae</taxon>
        <taxon>Desmophyllum</taxon>
    </lineage>
</organism>
<reference evidence="1" key="1">
    <citation type="submission" date="2023-01" db="EMBL/GenBank/DDBJ databases">
        <title>Genome assembly of the deep-sea coral Lophelia pertusa.</title>
        <authorList>
            <person name="Herrera S."/>
            <person name="Cordes E."/>
        </authorList>
    </citation>
    <scope>NUCLEOTIDE SEQUENCE</scope>
    <source>
        <strain evidence="1">USNM1676648</strain>
        <tissue evidence="1">Polyp</tissue>
    </source>
</reference>
<sequence>LGTMSRNGSVRRLTCDILEHLTCHIMCDRLNDSLKYGWTSFIKEAYWGAQSRRMPSPC</sequence>
<evidence type="ECO:0000313" key="1">
    <source>
        <dbReference type="EMBL" id="KAJ7378487.1"/>
    </source>
</evidence>